<sequence>MVFLTMPIEGSSTEIPQQIVASHSGHQSPSGDDDDRNWISHAKTNNGKVSMRVEVSLYAATQFMIFNDRMICMSDLELKLSLDDSKEPQTAHIHLYKFDRNDIYSCTAYEESSGSWHVKVSLEKLVPWLEKGGLWQVDDQCKNIIEEPEIPLHGTGSLGGSLPHMDVQKTKHTINDLHIMELMILQVVSRQLCLTKLILSLKKESGKWGNLSRHGEIGSTQGKGWMDRSIANALGEDEADVVISHEPVYQKNDNFSEVEEGITPISSSEIEGKRNSGNLHGIHFDKYCCFRFKDDRHCSHLIAEALDPDCKVSPVRVSNKLKQLGLKIAPKKRMLQVDVALSNGSNQIMEEARAVGERSAVLFNLLQQCRGKFSEFKDHKRSTYMIASALNGDDTLTATIVPHKLKQLGLHVP</sequence>
<accession>A0A438DP10</accession>
<evidence type="ECO:0000313" key="2">
    <source>
        <dbReference type="Proteomes" id="UP000288805"/>
    </source>
</evidence>
<dbReference type="AlphaFoldDB" id="A0A438DP10"/>
<name>A0A438DP10_VITVI</name>
<organism evidence="1 2">
    <name type="scientific">Vitis vinifera</name>
    <name type="common">Grape</name>
    <dbReference type="NCBI Taxonomy" id="29760"/>
    <lineage>
        <taxon>Eukaryota</taxon>
        <taxon>Viridiplantae</taxon>
        <taxon>Streptophyta</taxon>
        <taxon>Embryophyta</taxon>
        <taxon>Tracheophyta</taxon>
        <taxon>Spermatophyta</taxon>
        <taxon>Magnoliopsida</taxon>
        <taxon>eudicotyledons</taxon>
        <taxon>Gunneridae</taxon>
        <taxon>Pentapetalae</taxon>
        <taxon>rosids</taxon>
        <taxon>Vitales</taxon>
        <taxon>Vitaceae</taxon>
        <taxon>Viteae</taxon>
        <taxon>Vitis</taxon>
    </lineage>
</organism>
<dbReference type="PANTHER" id="PTHR22940:SF4">
    <property type="entry name" value="PROTEIN TIMELESS HOMOLOG"/>
    <property type="match status" value="1"/>
</dbReference>
<dbReference type="Proteomes" id="UP000288805">
    <property type="component" value="Unassembled WGS sequence"/>
</dbReference>
<reference evidence="1 2" key="1">
    <citation type="journal article" date="2018" name="PLoS Genet.">
        <title>Population sequencing reveals clonal diversity and ancestral inbreeding in the grapevine cultivar Chardonnay.</title>
        <authorList>
            <person name="Roach M.J."/>
            <person name="Johnson D.L."/>
            <person name="Bohlmann J."/>
            <person name="van Vuuren H.J."/>
            <person name="Jones S.J."/>
            <person name="Pretorius I.S."/>
            <person name="Schmidt S.A."/>
            <person name="Borneman A.R."/>
        </authorList>
    </citation>
    <scope>NUCLEOTIDE SEQUENCE [LARGE SCALE GENOMIC DNA]</scope>
    <source>
        <strain evidence="2">cv. Chardonnay</strain>
        <tissue evidence="1">Leaf</tissue>
    </source>
</reference>
<gene>
    <name evidence="1" type="ORF">CK203_088329</name>
</gene>
<dbReference type="InterPro" id="IPR044998">
    <property type="entry name" value="Timeless"/>
</dbReference>
<dbReference type="PANTHER" id="PTHR22940">
    <property type="entry name" value="TIMEOUT/TIMELESS-2"/>
    <property type="match status" value="1"/>
</dbReference>
<proteinExistence type="predicted"/>
<dbReference type="EMBL" id="QGNW01001544">
    <property type="protein sequence ID" value="RVW37183.1"/>
    <property type="molecule type" value="Genomic_DNA"/>
</dbReference>
<comment type="caution">
    <text evidence="1">The sequence shown here is derived from an EMBL/GenBank/DDBJ whole genome shotgun (WGS) entry which is preliminary data.</text>
</comment>
<protein>
    <submittedName>
        <fullName evidence="1">Uncharacterized protein</fullName>
    </submittedName>
</protein>
<evidence type="ECO:0000313" key="1">
    <source>
        <dbReference type="EMBL" id="RVW37183.1"/>
    </source>
</evidence>